<dbReference type="RefSeq" id="WP_245250574.1">
    <property type="nucleotide sequence ID" value="NZ_JAGGKC010000012.1"/>
</dbReference>
<evidence type="ECO:0000256" key="2">
    <source>
        <dbReference type="ARBA" id="ARBA00007805"/>
    </source>
</evidence>
<feature type="binding site" evidence="7">
    <location>
        <begin position="143"/>
        <end position="146"/>
    </location>
    <ligand>
        <name>carbamoyl phosphate</name>
        <dbReference type="ChEBI" id="CHEBI:58228"/>
    </ligand>
</feature>
<dbReference type="EMBL" id="JAGGKC010000012">
    <property type="protein sequence ID" value="MBP1919183.1"/>
    <property type="molecule type" value="Genomic_DNA"/>
</dbReference>
<dbReference type="EC" id="2.1.3.3" evidence="3 7"/>
<dbReference type="GO" id="GO:0004585">
    <property type="term" value="F:ornithine carbamoyltransferase activity"/>
    <property type="evidence" value="ECO:0007669"/>
    <property type="project" value="UniProtKB-EC"/>
</dbReference>
<dbReference type="PANTHER" id="PTHR45753:SF3">
    <property type="entry name" value="ORNITHINE TRANSCARBAMYLASE, MITOCHONDRIAL"/>
    <property type="match status" value="1"/>
</dbReference>
<evidence type="ECO:0000259" key="8">
    <source>
        <dbReference type="Pfam" id="PF00185"/>
    </source>
</evidence>
<feature type="binding site" evidence="7">
    <location>
        <position position="238"/>
    </location>
    <ligand>
        <name>L-ornithine</name>
        <dbReference type="ChEBI" id="CHEBI:46911"/>
    </ligand>
</feature>
<dbReference type="InterPro" id="IPR024904">
    <property type="entry name" value="OTCase_ArgI"/>
</dbReference>
<feature type="binding site" evidence="7">
    <location>
        <begin position="278"/>
        <end position="279"/>
    </location>
    <ligand>
        <name>carbamoyl phosphate</name>
        <dbReference type="ChEBI" id="CHEBI:58228"/>
    </ligand>
</feature>
<keyword evidence="7" id="KW-0963">Cytoplasm</keyword>
<dbReference type="HAMAP" id="MF_01109">
    <property type="entry name" value="OTCase"/>
    <property type="match status" value="1"/>
</dbReference>
<feature type="domain" description="Aspartate/ornithine carbamoyltransferase Asp/Orn-binding" evidence="8">
    <location>
        <begin position="162"/>
        <end position="316"/>
    </location>
</feature>
<feature type="domain" description="Aspartate/ornithine carbamoyltransferase carbamoyl-P binding" evidence="9">
    <location>
        <begin position="16"/>
        <end position="156"/>
    </location>
</feature>
<evidence type="ECO:0000256" key="5">
    <source>
        <dbReference type="ARBA" id="ARBA00022679"/>
    </source>
</evidence>
<feature type="binding site" evidence="7">
    <location>
        <position position="174"/>
    </location>
    <ligand>
        <name>L-ornithine</name>
        <dbReference type="ChEBI" id="CHEBI:46911"/>
    </ligand>
</feature>
<evidence type="ECO:0000256" key="7">
    <source>
        <dbReference type="HAMAP-Rule" id="MF_01109"/>
    </source>
</evidence>
<proteinExistence type="inferred from homology"/>
<comment type="subcellular location">
    <subcellularLocation>
        <location evidence="7">Cytoplasm</location>
    </subcellularLocation>
</comment>
<dbReference type="PRINTS" id="PR00100">
    <property type="entry name" value="AOTCASE"/>
</dbReference>
<keyword evidence="11" id="KW-1185">Reference proteome</keyword>
<dbReference type="PROSITE" id="PS00097">
    <property type="entry name" value="CARBAMOYLTRANSFERASE"/>
    <property type="match status" value="1"/>
</dbReference>
<dbReference type="SUPFAM" id="SSF53671">
    <property type="entry name" value="Aspartate/ornithine carbamoyltransferase"/>
    <property type="match status" value="1"/>
</dbReference>
<evidence type="ECO:0000259" key="9">
    <source>
        <dbReference type="Pfam" id="PF02729"/>
    </source>
</evidence>
<feature type="binding site" evidence="7">
    <location>
        <position position="92"/>
    </location>
    <ligand>
        <name>carbamoyl phosphate</name>
        <dbReference type="ChEBI" id="CHEBI:58228"/>
    </ligand>
</feature>
<comment type="catalytic activity">
    <reaction evidence="6 7">
        <text>carbamoyl phosphate + L-ornithine = L-citrulline + phosphate + H(+)</text>
        <dbReference type="Rhea" id="RHEA:19513"/>
        <dbReference type="ChEBI" id="CHEBI:15378"/>
        <dbReference type="ChEBI" id="CHEBI:43474"/>
        <dbReference type="ChEBI" id="CHEBI:46911"/>
        <dbReference type="ChEBI" id="CHEBI:57743"/>
        <dbReference type="ChEBI" id="CHEBI:58228"/>
        <dbReference type="EC" id="2.1.3.3"/>
    </reaction>
</comment>
<evidence type="ECO:0000313" key="10">
    <source>
        <dbReference type="EMBL" id="MBP1919183.1"/>
    </source>
</evidence>
<evidence type="ECO:0000256" key="1">
    <source>
        <dbReference type="ARBA" id="ARBA00004975"/>
    </source>
</evidence>
<feature type="binding site" evidence="7">
    <location>
        <position position="306"/>
    </location>
    <ligand>
        <name>carbamoyl phosphate</name>
        <dbReference type="ChEBI" id="CHEBI:58228"/>
    </ligand>
</feature>
<evidence type="ECO:0000313" key="11">
    <source>
        <dbReference type="Proteomes" id="UP001519271"/>
    </source>
</evidence>
<comment type="pathway">
    <text evidence="1">Amino-acid biosynthesis; L-arginine biosynthesis; L-arginine from L-ornithine and carbamoyl phosphate: step 1/3.</text>
</comment>
<dbReference type="NCBIfam" id="TIGR00658">
    <property type="entry name" value="orni_carb_tr"/>
    <property type="match status" value="1"/>
</dbReference>
<gene>
    <name evidence="10" type="ORF">J2Z34_001671</name>
</gene>
<evidence type="ECO:0000256" key="4">
    <source>
        <dbReference type="ARBA" id="ARBA00016634"/>
    </source>
</evidence>
<dbReference type="PRINTS" id="PR00102">
    <property type="entry name" value="OTCASE"/>
</dbReference>
<dbReference type="PANTHER" id="PTHR45753">
    <property type="entry name" value="ORNITHINE CARBAMOYLTRANSFERASE, MITOCHONDRIAL"/>
    <property type="match status" value="1"/>
</dbReference>
<dbReference type="Proteomes" id="UP001519271">
    <property type="component" value="Unassembled WGS sequence"/>
</dbReference>
<comment type="similarity">
    <text evidence="2 7">Belongs to the aspartate/ornithine carbamoyltransferase superfamily. OTCase family.</text>
</comment>
<evidence type="ECO:0000256" key="3">
    <source>
        <dbReference type="ARBA" id="ARBA00013007"/>
    </source>
</evidence>
<keyword evidence="5 7" id="KW-0808">Transferase</keyword>
<dbReference type="InterPro" id="IPR002292">
    <property type="entry name" value="Orn/put_carbamltrans"/>
</dbReference>
<reference evidence="10 11" key="1">
    <citation type="submission" date="2021-03" db="EMBL/GenBank/DDBJ databases">
        <title>Genomic Encyclopedia of Type Strains, Phase IV (KMG-IV): sequencing the most valuable type-strain genomes for metagenomic binning, comparative biology and taxonomic classification.</title>
        <authorList>
            <person name="Goeker M."/>
        </authorList>
    </citation>
    <scope>NUCLEOTIDE SEQUENCE [LARGE SCALE GENOMIC DNA]</scope>
    <source>
        <strain evidence="10 11">DSM 6139</strain>
    </source>
</reference>
<dbReference type="InterPro" id="IPR006130">
    <property type="entry name" value="Asp/Orn_carbamoylTrfase"/>
</dbReference>
<dbReference type="InterPro" id="IPR006131">
    <property type="entry name" value="Asp_carbamoyltransf_Asp/Orn-bd"/>
</dbReference>
<evidence type="ECO:0000256" key="6">
    <source>
        <dbReference type="ARBA" id="ARBA00048772"/>
    </source>
</evidence>
<dbReference type="InterPro" id="IPR006132">
    <property type="entry name" value="Asp/Orn_carbamoyltranf_P-bd"/>
</dbReference>
<dbReference type="InterPro" id="IPR036901">
    <property type="entry name" value="Asp/Orn_carbamoylTrfase_sf"/>
</dbReference>
<organism evidence="10 11">
    <name type="scientific">Youngiibacter multivorans</name>
    <dbReference type="NCBI Taxonomy" id="937251"/>
    <lineage>
        <taxon>Bacteria</taxon>
        <taxon>Bacillati</taxon>
        <taxon>Bacillota</taxon>
        <taxon>Clostridia</taxon>
        <taxon>Eubacteriales</taxon>
        <taxon>Clostridiaceae</taxon>
        <taxon>Youngiibacter</taxon>
    </lineage>
</organism>
<feature type="binding site" evidence="7">
    <location>
        <begin position="65"/>
        <end position="68"/>
    </location>
    <ligand>
        <name>carbamoyl phosphate</name>
        <dbReference type="ChEBI" id="CHEBI:58228"/>
    </ligand>
</feature>
<name>A0ABS4G3Q2_9CLOT</name>
<comment type="caution">
    <text evidence="10">The sequence shown here is derived from an EMBL/GenBank/DDBJ whole genome shotgun (WGS) entry which is preliminary data.</text>
</comment>
<accession>A0ABS4G3Q2</accession>
<feature type="binding site" evidence="7">
    <location>
        <position position="116"/>
    </location>
    <ligand>
        <name>carbamoyl phosphate</name>
        <dbReference type="ChEBI" id="CHEBI:58228"/>
    </ligand>
</feature>
<feature type="binding site" evidence="7">
    <location>
        <begin position="242"/>
        <end position="243"/>
    </location>
    <ligand>
        <name>L-ornithine</name>
        <dbReference type="ChEBI" id="CHEBI:46911"/>
    </ligand>
</feature>
<sequence length="318" mass="34796">MMGLLNKEIIKNMKGRDMITLLDYSVEEIEALLDYAIEIKALTKAGDCPQVLKGKSLGMMFEKKSTRTRVSFEVGMLQLGGHVVHLNPNEMQLSRGEGVKDTAATLSEYLDGIMIRANSNADVMELAKHASIPIINGLTDIYHPCQALADLLTVIEVKGSVKGLKLCYVGDGNNVSHSLAAAGVAMGMEVYMACPIGYLPDEKIIAKIKEMGKESGGKVFITQDPKEAAVNADVIYTDVWTSMGFEEEAEARIGAFADYQVNKELVSYAKDDYMFMHCLPAHREEEVTAEVIDGPNSYVYHEAGNRLHAQKAVLAALL</sequence>
<dbReference type="NCBIfam" id="NF001986">
    <property type="entry name" value="PRK00779.1"/>
    <property type="match status" value="1"/>
</dbReference>
<dbReference type="Pfam" id="PF00185">
    <property type="entry name" value="OTCace"/>
    <property type="match status" value="1"/>
</dbReference>
<dbReference type="Gene3D" id="3.40.50.1370">
    <property type="entry name" value="Aspartate/ornithine carbamoyltransferase"/>
    <property type="match status" value="2"/>
</dbReference>
<protein>
    <recommendedName>
        <fullName evidence="4 7">Ornithine carbamoyltransferase</fullName>
        <shortName evidence="7">OTCase</shortName>
        <ecNumber evidence="3 7">2.1.3.3</ecNumber>
    </recommendedName>
</protein>
<dbReference type="Pfam" id="PF02729">
    <property type="entry name" value="OTCace_N"/>
    <property type="match status" value="1"/>
</dbReference>